<evidence type="ECO:0000256" key="4">
    <source>
        <dbReference type="ARBA" id="ARBA00035682"/>
    </source>
</evidence>
<dbReference type="GO" id="GO:0005739">
    <property type="term" value="C:mitochondrion"/>
    <property type="evidence" value="ECO:0007669"/>
    <property type="project" value="UniProtKB-SubCell"/>
</dbReference>
<proteinExistence type="inferred from homology"/>
<dbReference type="PANTHER" id="PTHR32035">
    <property type="entry name" value="AURORA KINASE A-INTERACTING PROTEIN"/>
    <property type="match status" value="1"/>
</dbReference>
<feature type="region of interest" description="Disordered" evidence="5">
    <location>
        <begin position="171"/>
        <end position="202"/>
    </location>
</feature>
<feature type="domain" description="Ribosomal protein mS38 C-terminal" evidence="6">
    <location>
        <begin position="169"/>
        <end position="202"/>
    </location>
</feature>
<feature type="region of interest" description="Disordered" evidence="5">
    <location>
        <begin position="104"/>
        <end position="126"/>
    </location>
</feature>
<evidence type="ECO:0000256" key="3">
    <source>
        <dbReference type="ARBA" id="ARBA00035647"/>
    </source>
</evidence>
<sequence length="202" mass="22284">MLSRLVAAPRLRATGIRAYSGFFSSSKPPGGLVKPGQQQTSVVKRTTSTTEMSQQTSSPAPDAPSLPSPTPIPRMHPSPVLATMHLHSFFALDRPMLLLSQPTSRLFTTDPPKRQTDDLAETDSDADAARSLSHALVMSRVQGAAVWADTLAHLGVPADPAEQVQDVVSMDSVKRKRRKKITKHKYKKRRKLQRSERRRLGK</sequence>
<dbReference type="InterPro" id="IPR013177">
    <property type="entry name" value="Ribosomal_mS38_C"/>
</dbReference>
<comment type="caution">
    <text evidence="7">The sequence shown here is derived from an EMBL/GenBank/DDBJ whole genome shotgun (WGS) entry which is preliminary data.</text>
</comment>
<evidence type="ECO:0000313" key="8">
    <source>
        <dbReference type="Proteomes" id="UP000663846"/>
    </source>
</evidence>
<feature type="region of interest" description="Disordered" evidence="5">
    <location>
        <begin position="24"/>
        <end position="78"/>
    </location>
</feature>
<dbReference type="Proteomes" id="UP000663846">
    <property type="component" value="Unassembled WGS sequence"/>
</dbReference>
<keyword evidence="2" id="KW-0496">Mitochondrion</keyword>
<evidence type="ECO:0000256" key="2">
    <source>
        <dbReference type="ARBA" id="ARBA00023128"/>
    </source>
</evidence>
<feature type="compositionally biased region" description="Pro residues" evidence="5">
    <location>
        <begin position="61"/>
        <end position="76"/>
    </location>
</feature>
<evidence type="ECO:0000256" key="5">
    <source>
        <dbReference type="SAM" id="MobiDB-lite"/>
    </source>
</evidence>
<gene>
    <name evidence="7" type="ORF">RDB_LOCUS86950</name>
</gene>
<feature type="compositionally biased region" description="Polar residues" evidence="5">
    <location>
        <begin position="36"/>
        <end position="45"/>
    </location>
</feature>
<dbReference type="SMART" id="SM01155">
    <property type="entry name" value="DUF1713"/>
    <property type="match status" value="1"/>
</dbReference>
<accession>A0A8H2X975</accession>
<dbReference type="AlphaFoldDB" id="A0A8H2X975"/>
<name>A0A8H2X975_9AGAM</name>
<comment type="subcellular location">
    <subcellularLocation>
        <location evidence="1">Mitochondrion</location>
    </subcellularLocation>
</comment>
<organism evidence="7 8">
    <name type="scientific">Rhizoctonia solani</name>
    <dbReference type="NCBI Taxonomy" id="456999"/>
    <lineage>
        <taxon>Eukaryota</taxon>
        <taxon>Fungi</taxon>
        <taxon>Dikarya</taxon>
        <taxon>Basidiomycota</taxon>
        <taxon>Agaricomycotina</taxon>
        <taxon>Agaricomycetes</taxon>
        <taxon>Cantharellales</taxon>
        <taxon>Ceratobasidiaceae</taxon>
        <taxon>Rhizoctonia</taxon>
    </lineage>
</organism>
<dbReference type="Pfam" id="PF08213">
    <property type="entry name" value="COX24_C"/>
    <property type="match status" value="1"/>
</dbReference>
<evidence type="ECO:0000313" key="7">
    <source>
        <dbReference type="EMBL" id="CAE6421040.1"/>
    </source>
</evidence>
<dbReference type="PANTHER" id="PTHR32035:SF3">
    <property type="entry name" value="SMALL RIBOSOMAL SUBUNIT PROTEIN MS38"/>
    <property type="match status" value="1"/>
</dbReference>
<reference evidence="7" key="1">
    <citation type="submission" date="2021-01" db="EMBL/GenBank/DDBJ databases">
        <authorList>
            <person name="Kaushik A."/>
        </authorList>
    </citation>
    <scope>NUCLEOTIDE SEQUENCE</scope>
    <source>
        <strain evidence="7">AG1-1C</strain>
    </source>
</reference>
<protein>
    <recommendedName>
        <fullName evidence="4">Small ribosomal subunit protein mS38</fullName>
    </recommendedName>
</protein>
<feature type="compositionally biased region" description="Low complexity" evidence="5">
    <location>
        <begin position="46"/>
        <end position="60"/>
    </location>
</feature>
<dbReference type="EMBL" id="CAJMWS010000321">
    <property type="protein sequence ID" value="CAE6421040.1"/>
    <property type="molecule type" value="Genomic_DNA"/>
</dbReference>
<evidence type="ECO:0000259" key="6">
    <source>
        <dbReference type="SMART" id="SM01155"/>
    </source>
</evidence>
<comment type="similarity">
    <text evidence="3">Belongs to the mitochondrion-specific ribosomal protein mS38 family.</text>
</comment>
<feature type="compositionally biased region" description="Basic residues" evidence="5">
    <location>
        <begin position="174"/>
        <end position="202"/>
    </location>
</feature>
<evidence type="ECO:0000256" key="1">
    <source>
        <dbReference type="ARBA" id="ARBA00004173"/>
    </source>
</evidence>